<dbReference type="PhylomeDB" id="B4HEC1"/>
<proteinExistence type="predicted"/>
<sequence>MTITSGGNSYSARNSVENDAWTLGESSEYGEYPDDYDENDEEHGDEDIDYVGQESDDVFETESGEAAVQGAQ</sequence>
<gene>
    <name evidence="2" type="primary">Dsec\GM25264</name>
    <name evidence="2" type="ORF">Dsec_GM25264</name>
</gene>
<evidence type="ECO:0000313" key="2">
    <source>
        <dbReference type="EMBL" id="EDW41075.1"/>
    </source>
</evidence>
<name>B4HEC1_DROSE</name>
<accession>B4HEC1</accession>
<keyword evidence="3" id="KW-1185">Reference proteome</keyword>
<dbReference type="Proteomes" id="UP000001292">
    <property type="component" value="Unassembled WGS sequence"/>
</dbReference>
<feature type="compositionally biased region" description="Acidic residues" evidence="1">
    <location>
        <begin position="31"/>
        <end position="63"/>
    </location>
</feature>
<evidence type="ECO:0000313" key="3">
    <source>
        <dbReference type="Proteomes" id="UP000001292"/>
    </source>
</evidence>
<evidence type="ECO:0000256" key="1">
    <source>
        <dbReference type="SAM" id="MobiDB-lite"/>
    </source>
</evidence>
<protein>
    <submittedName>
        <fullName evidence="2">GM25264</fullName>
    </submittedName>
</protein>
<organism evidence="3">
    <name type="scientific">Drosophila sechellia</name>
    <name type="common">Fruit fly</name>
    <dbReference type="NCBI Taxonomy" id="7238"/>
    <lineage>
        <taxon>Eukaryota</taxon>
        <taxon>Metazoa</taxon>
        <taxon>Ecdysozoa</taxon>
        <taxon>Arthropoda</taxon>
        <taxon>Hexapoda</taxon>
        <taxon>Insecta</taxon>
        <taxon>Pterygota</taxon>
        <taxon>Neoptera</taxon>
        <taxon>Endopterygota</taxon>
        <taxon>Diptera</taxon>
        <taxon>Brachycera</taxon>
        <taxon>Muscomorpha</taxon>
        <taxon>Ephydroidea</taxon>
        <taxon>Drosophilidae</taxon>
        <taxon>Drosophila</taxon>
        <taxon>Sophophora</taxon>
    </lineage>
</organism>
<dbReference type="EMBL" id="CH480815">
    <property type="protein sequence ID" value="EDW41075.1"/>
    <property type="molecule type" value="Genomic_DNA"/>
</dbReference>
<reference evidence="2 3" key="1">
    <citation type="journal article" date="2007" name="Nature">
        <title>Evolution of genes and genomes on the Drosophila phylogeny.</title>
        <authorList>
            <consortium name="Drosophila 12 Genomes Consortium"/>
            <person name="Clark A.G."/>
            <person name="Eisen M.B."/>
            <person name="Smith D.R."/>
            <person name="Bergman C.M."/>
            <person name="Oliver B."/>
            <person name="Markow T.A."/>
            <person name="Kaufman T.C."/>
            <person name="Kellis M."/>
            <person name="Gelbart W."/>
            <person name="Iyer V.N."/>
            <person name="Pollard D.A."/>
            <person name="Sackton T.B."/>
            <person name="Larracuente A.M."/>
            <person name="Singh N.D."/>
            <person name="Abad J.P."/>
            <person name="Abt D.N."/>
            <person name="Adryan B."/>
            <person name="Aguade M."/>
            <person name="Akashi H."/>
            <person name="Anderson W.W."/>
            <person name="Aquadro C.F."/>
            <person name="Ardell D.H."/>
            <person name="Arguello R."/>
            <person name="Artieri C.G."/>
            <person name="Barbash D.A."/>
            <person name="Barker D."/>
            <person name="Barsanti P."/>
            <person name="Batterham P."/>
            <person name="Batzoglou S."/>
            <person name="Begun D."/>
            <person name="Bhutkar A."/>
            <person name="Blanco E."/>
            <person name="Bosak S.A."/>
            <person name="Bradley R.K."/>
            <person name="Brand A.D."/>
            <person name="Brent M.R."/>
            <person name="Brooks A.N."/>
            <person name="Brown R.H."/>
            <person name="Butlin R.K."/>
            <person name="Caggese C."/>
            <person name="Calvi B.R."/>
            <person name="Bernardo de Carvalho A."/>
            <person name="Caspi A."/>
            <person name="Castrezana S."/>
            <person name="Celniker S.E."/>
            <person name="Chang J.L."/>
            <person name="Chapple C."/>
            <person name="Chatterji S."/>
            <person name="Chinwalla A."/>
            <person name="Civetta A."/>
            <person name="Clifton S.W."/>
            <person name="Comeron J.M."/>
            <person name="Costello J.C."/>
            <person name="Coyne J.A."/>
            <person name="Daub J."/>
            <person name="David R.G."/>
            <person name="Delcher A.L."/>
            <person name="Delehaunty K."/>
            <person name="Do C.B."/>
            <person name="Ebling H."/>
            <person name="Edwards K."/>
            <person name="Eickbush T."/>
            <person name="Evans J.D."/>
            <person name="Filipski A."/>
            <person name="Findeiss S."/>
            <person name="Freyhult E."/>
            <person name="Fulton L."/>
            <person name="Fulton R."/>
            <person name="Garcia A.C."/>
            <person name="Gardiner A."/>
            <person name="Garfield D.A."/>
            <person name="Garvin B.E."/>
            <person name="Gibson G."/>
            <person name="Gilbert D."/>
            <person name="Gnerre S."/>
            <person name="Godfrey J."/>
            <person name="Good R."/>
            <person name="Gotea V."/>
            <person name="Gravely B."/>
            <person name="Greenberg A.J."/>
            <person name="Griffiths-Jones S."/>
            <person name="Gross S."/>
            <person name="Guigo R."/>
            <person name="Gustafson E.A."/>
            <person name="Haerty W."/>
            <person name="Hahn M.W."/>
            <person name="Halligan D.L."/>
            <person name="Halpern A.L."/>
            <person name="Halter G.M."/>
            <person name="Han M.V."/>
            <person name="Heger A."/>
            <person name="Hillier L."/>
            <person name="Hinrichs A.S."/>
            <person name="Holmes I."/>
            <person name="Hoskins R.A."/>
            <person name="Hubisz M.J."/>
            <person name="Hultmark D."/>
            <person name="Huntley M.A."/>
            <person name="Jaffe D.B."/>
            <person name="Jagadeeshan S."/>
            <person name="Jeck W.R."/>
            <person name="Johnson J."/>
            <person name="Jones C.D."/>
            <person name="Jordan W.C."/>
            <person name="Karpen G.H."/>
            <person name="Kataoka E."/>
            <person name="Keightley P.D."/>
            <person name="Kheradpour P."/>
            <person name="Kirkness E.F."/>
            <person name="Koerich L.B."/>
            <person name="Kristiansen K."/>
            <person name="Kudrna D."/>
            <person name="Kulathinal R.J."/>
            <person name="Kumar S."/>
            <person name="Kwok R."/>
            <person name="Lander E."/>
            <person name="Langley C.H."/>
            <person name="Lapoint R."/>
            <person name="Lazzaro B.P."/>
            <person name="Lee S.J."/>
            <person name="Levesque L."/>
            <person name="Li R."/>
            <person name="Lin C.F."/>
            <person name="Lin M.F."/>
            <person name="Lindblad-Toh K."/>
            <person name="Llopart A."/>
            <person name="Long M."/>
            <person name="Low L."/>
            <person name="Lozovsky E."/>
            <person name="Lu J."/>
            <person name="Luo M."/>
            <person name="Machado C.A."/>
            <person name="Makalowski W."/>
            <person name="Marzo M."/>
            <person name="Matsuda M."/>
            <person name="Matzkin L."/>
            <person name="McAllister B."/>
            <person name="McBride C.S."/>
            <person name="McKernan B."/>
            <person name="McKernan K."/>
            <person name="Mendez-Lago M."/>
            <person name="Minx P."/>
            <person name="Mollenhauer M.U."/>
            <person name="Montooth K."/>
            <person name="Mount S.M."/>
            <person name="Mu X."/>
            <person name="Myers E."/>
            <person name="Negre B."/>
            <person name="Newfeld S."/>
            <person name="Nielsen R."/>
            <person name="Noor M.A."/>
            <person name="O'Grady P."/>
            <person name="Pachter L."/>
            <person name="Papaceit M."/>
            <person name="Parisi M.J."/>
            <person name="Parisi M."/>
            <person name="Parts L."/>
            <person name="Pedersen J.S."/>
            <person name="Pesole G."/>
            <person name="Phillippy A.M."/>
            <person name="Ponting C.P."/>
            <person name="Pop M."/>
            <person name="Porcelli D."/>
            <person name="Powell J.R."/>
            <person name="Prohaska S."/>
            <person name="Pruitt K."/>
            <person name="Puig M."/>
            <person name="Quesneville H."/>
            <person name="Ram K.R."/>
            <person name="Rand D."/>
            <person name="Rasmussen M.D."/>
            <person name="Reed L.K."/>
            <person name="Reenan R."/>
            <person name="Reily A."/>
            <person name="Remington K.A."/>
            <person name="Rieger T.T."/>
            <person name="Ritchie M.G."/>
            <person name="Robin C."/>
            <person name="Rogers Y.H."/>
            <person name="Rohde C."/>
            <person name="Rozas J."/>
            <person name="Rubenfield M.J."/>
            <person name="Ruiz A."/>
            <person name="Russo S."/>
            <person name="Salzberg S.L."/>
            <person name="Sanchez-Gracia A."/>
            <person name="Saranga D.J."/>
            <person name="Sato H."/>
            <person name="Schaeffer S.W."/>
            <person name="Schatz M.C."/>
            <person name="Schlenke T."/>
            <person name="Schwartz R."/>
            <person name="Segarra C."/>
            <person name="Singh R.S."/>
            <person name="Sirot L."/>
            <person name="Sirota M."/>
            <person name="Sisneros N.B."/>
            <person name="Smith C.D."/>
            <person name="Smith T.F."/>
            <person name="Spieth J."/>
            <person name="Stage D.E."/>
            <person name="Stark A."/>
            <person name="Stephan W."/>
            <person name="Strausberg R.L."/>
            <person name="Strempel S."/>
            <person name="Sturgill D."/>
            <person name="Sutton G."/>
            <person name="Sutton G.G."/>
            <person name="Tao W."/>
            <person name="Teichmann S."/>
            <person name="Tobari Y.N."/>
            <person name="Tomimura Y."/>
            <person name="Tsolas J.M."/>
            <person name="Valente V.L."/>
            <person name="Venter E."/>
            <person name="Venter J.C."/>
            <person name="Vicario S."/>
            <person name="Vieira F.G."/>
            <person name="Vilella A.J."/>
            <person name="Villasante A."/>
            <person name="Walenz B."/>
            <person name="Wang J."/>
            <person name="Wasserman M."/>
            <person name="Watts T."/>
            <person name="Wilson D."/>
            <person name="Wilson R.K."/>
            <person name="Wing R.A."/>
            <person name="Wolfner M.F."/>
            <person name="Wong A."/>
            <person name="Wong G.K."/>
            <person name="Wu C.I."/>
            <person name="Wu G."/>
            <person name="Yamamoto D."/>
            <person name="Yang H.P."/>
            <person name="Yang S.P."/>
            <person name="Yorke J.A."/>
            <person name="Yoshida K."/>
            <person name="Zdobnov E."/>
            <person name="Zhang P."/>
            <person name="Zhang Y."/>
            <person name="Zimin A.V."/>
            <person name="Baldwin J."/>
            <person name="Abdouelleil A."/>
            <person name="Abdulkadir J."/>
            <person name="Abebe A."/>
            <person name="Abera B."/>
            <person name="Abreu J."/>
            <person name="Acer S.C."/>
            <person name="Aftuck L."/>
            <person name="Alexander A."/>
            <person name="An P."/>
            <person name="Anderson E."/>
            <person name="Anderson S."/>
            <person name="Arachi H."/>
            <person name="Azer M."/>
            <person name="Bachantsang P."/>
            <person name="Barry A."/>
            <person name="Bayul T."/>
            <person name="Berlin A."/>
            <person name="Bessette D."/>
            <person name="Bloom T."/>
            <person name="Blye J."/>
            <person name="Boguslavskiy L."/>
            <person name="Bonnet C."/>
            <person name="Boukhgalter B."/>
            <person name="Bourzgui I."/>
            <person name="Brown A."/>
            <person name="Cahill P."/>
            <person name="Channer S."/>
            <person name="Cheshatsang Y."/>
            <person name="Chuda L."/>
            <person name="Citroen M."/>
            <person name="Collymore A."/>
            <person name="Cooke P."/>
            <person name="Costello M."/>
            <person name="D'Aco K."/>
            <person name="Daza R."/>
            <person name="De Haan G."/>
            <person name="DeGray S."/>
            <person name="DeMaso C."/>
            <person name="Dhargay N."/>
            <person name="Dooley K."/>
            <person name="Dooley E."/>
            <person name="Doricent M."/>
            <person name="Dorje P."/>
            <person name="Dorjee K."/>
            <person name="Dupes A."/>
            <person name="Elong R."/>
            <person name="Falk J."/>
            <person name="Farina A."/>
            <person name="Faro S."/>
            <person name="Ferguson D."/>
            <person name="Fisher S."/>
            <person name="Foley C.D."/>
            <person name="Franke A."/>
            <person name="Friedrich D."/>
            <person name="Gadbois L."/>
            <person name="Gearin G."/>
            <person name="Gearin C.R."/>
            <person name="Giannoukos G."/>
            <person name="Goode T."/>
            <person name="Graham J."/>
            <person name="Grandbois E."/>
            <person name="Grewal S."/>
            <person name="Gyaltsen K."/>
            <person name="Hafez N."/>
            <person name="Hagos B."/>
            <person name="Hall J."/>
            <person name="Henson C."/>
            <person name="Hollinger A."/>
            <person name="Honan T."/>
            <person name="Huard M.D."/>
            <person name="Hughes L."/>
            <person name="Hurhula B."/>
            <person name="Husby M.E."/>
            <person name="Kamat A."/>
            <person name="Kanga B."/>
            <person name="Kashin S."/>
            <person name="Khazanovich D."/>
            <person name="Kisner P."/>
            <person name="Lance K."/>
            <person name="Lara M."/>
            <person name="Lee W."/>
            <person name="Lennon N."/>
            <person name="Letendre F."/>
            <person name="LeVine R."/>
            <person name="Lipovsky A."/>
            <person name="Liu X."/>
            <person name="Liu J."/>
            <person name="Liu S."/>
            <person name="Lokyitsang T."/>
            <person name="Lokyitsang Y."/>
            <person name="Lubonja R."/>
            <person name="Lui A."/>
            <person name="MacDonald P."/>
            <person name="Magnisalis V."/>
            <person name="Maru K."/>
            <person name="Matthews C."/>
            <person name="McCusker W."/>
            <person name="McDonough S."/>
            <person name="Mehta T."/>
            <person name="Meldrim J."/>
            <person name="Meneus L."/>
            <person name="Mihai O."/>
            <person name="Mihalev A."/>
            <person name="Mihova T."/>
            <person name="Mittelman R."/>
            <person name="Mlenga V."/>
            <person name="Montmayeur A."/>
            <person name="Mulrain L."/>
            <person name="Navidi A."/>
            <person name="Naylor J."/>
            <person name="Negash T."/>
            <person name="Nguyen T."/>
            <person name="Nguyen N."/>
            <person name="Nicol R."/>
            <person name="Norbu C."/>
            <person name="Norbu N."/>
            <person name="Novod N."/>
            <person name="O'Neill B."/>
            <person name="Osman S."/>
            <person name="Markiewicz E."/>
            <person name="Oyono O.L."/>
            <person name="Patti C."/>
            <person name="Phunkhang P."/>
            <person name="Pierre F."/>
            <person name="Priest M."/>
            <person name="Raghuraman S."/>
            <person name="Rege F."/>
            <person name="Reyes R."/>
            <person name="Rise C."/>
            <person name="Rogov P."/>
            <person name="Ross K."/>
            <person name="Ryan E."/>
            <person name="Settipalli S."/>
            <person name="Shea T."/>
            <person name="Sherpa N."/>
            <person name="Shi L."/>
            <person name="Shih D."/>
            <person name="Sparrow T."/>
            <person name="Spaulding J."/>
            <person name="Stalker J."/>
            <person name="Stange-Thomann N."/>
            <person name="Stavropoulos S."/>
            <person name="Stone C."/>
            <person name="Strader C."/>
            <person name="Tesfaye S."/>
            <person name="Thomson T."/>
            <person name="Thoulutsang Y."/>
            <person name="Thoulutsang D."/>
            <person name="Topham K."/>
            <person name="Topping I."/>
            <person name="Tsamla T."/>
            <person name="Vassiliev H."/>
            <person name="Vo A."/>
            <person name="Wangchuk T."/>
            <person name="Wangdi T."/>
            <person name="Weiand M."/>
            <person name="Wilkinson J."/>
            <person name="Wilson A."/>
            <person name="Yadav S."/>
            <person name="Young G."/>
            <person name="Yu Q."/>
            <person name="Zembek L."/>
            <person name="Zhong D."/>
            <person name="Zimmer A."/>
            <person name="Zwirko Z."/>
            <person name="Jaffe D.B."/>
            <person name="Alvarez P."/>
            <person name="Brockman W."/>
            <person name="Butler J."/>
            <person name="Chin C."/>
            <person name="Gnerre S."/>
            <person name="Grabherr M."/>
            <person name="Kleber M."/>
            <person name="Mauceli E."/>
            <person name="MacCallum I."/>
        </authorList>
    </citation>
    <scope>NUCLEOTIDE SEQUENCE [LARGE SCALE GENOMIC DNA]</scope>
    <source>
        <strain evidence="3">Rob3c / Tucson 14021-0248.25</strain>
    </source>
</reference>
<feature type="region of interest" description="Disordered" evidence="1">
    <location>
        <begin position="1"/>
        <end position="72"/>
    </location>
</feature>
<dbReference type="HOGENOM" id="CLU_2724974_0_0_1"/>
<feature type="compositionally biased region" description="Polar residues" evidence="1">
    <location>
        <begin position="1"/>
        <end position="17"/>
    </location>
</feature>
<dbReference type="AlphaFoldDB" id="B4HEC1"/>